<protein>
    <submittedName>
        <fullName evidence="2">GNAT family N-acetyltransferase</fullName>
    </submittedName>
</protein>
<dbReference type="PANTHER" id="PTHR43792:SF1">
    <property type="entry name" value="N-ACETYLTRANSFERASE DOMAIN-CONTAINING PROTEIN"/>
    <property type="match status" value="1"/>
</dbReference>
<reference evidence="2 3" key="1">
    <citation type="submission" date="2018-03" db="EMBL/GenBank/DDBJ databases">
        <authorList>
            <person name="Keele B.F."/>
        </authorList>
    </citation>
    <scope>NUCLEOTIDE SEQUENCE [LARGE SCALE GENOMIC DNA]</scope>
    <source>
        <strain evidence="2 3">YL28-9</strain>
    </source>
</reference>
<keyword evidence="2" id="KW-0808">Transferase</keyword>
<accession>A0A2T3HMF8</accession>
<dbReference type="InterPro" id="IPR000182">
    <property type="entry name" value="GNAT_dom"/>
</dbReference>
<gene>
    <name evidence="2" type="ORF">C7T94_13710</name>
</gene>
<dbReference type="PANTHER" id="PTHR43792">
    <property type="entry name" value="GNAT FAMILY, PUTATIVE (AFU_ORTHOLOGUE AFUA_3G00765)-RELATED-RELATED"/>
    <property type="match status" value="1"/>
</dbReference>
<dbReference type="GO" id="GO:0016747">
    <property type="term" value="F:acyltransferase activity, transferring groups other than amino-acyl groups"/>
    <property type="evidence" value="ECO:0007669"/>
    <property type="project" value="InterPro"/>
</dbReference>
<dbReference type="Pfam" id="PF13302">
    <property type="entry name" value="Acetyltransf_3"/>
    <property type="match status" value="1"/>
</dbReference>
<feature type="domain" description="N-acetyltransferase" evidence="1">
    <location>
        <begin position="23"/>
        <end position="184"/>
    </location>
</feature>
<dbReference type="OrthoDB" id="9788916at2"/>
<dbReference type="RefSeq" id="WP_107215853.1">
    <property type="nucleotide sequence ID" value="NZ_KZ686269.1"/>
</dbReference>
<dbReference type="EMBL" id="PYLS01000005">
    <property type="protein sequence ID" value="PST83593.1"/>
    <property type="molecule type" value="Genomic_DNA"/>
</dbReference>
<dbReference type="PROSITE" id="PS51186">
    <property type="entry name" value="GNAT"/>
    <property type="match status" value="1"/>
</dbReference>
<dbReference type="SUPFAM" id="SSF55729">
    <property type="entry name" value="Acyl-CoA N-acyltransferases (Nat)"/>
    <property type="match status" value="1"/>
</dbReference>
<dbReference type="InterPro" id="IPR016181">
    <property type="entry name" value="Acyl_CoA_acyltransferase"/>
</dbReference>
<dbReference type="Proteomes" id="UP000240912">
    <property type="component" value="Unassembled WGS sequence"/>
</dbReference>
<evidence type="ECO:0000313" key="3">
    <source>
        <dbReference type="Proteomes" id="UP000240912"/>
    </source>
</evidence>
<name>A0A2T3HMF8_9SPHI</name>
<keyword evidence="3" id="KW-1185">Reference proteome</keyword>
<proteinExistence type="predicted"/>
<dbReference type="Gene3D" id="3.40.630.30">
    <property type="match status" value="1"/>
</dbReference>
<dbReference type="InterPro" id="IPR051531">
    <property type="entry name" value="N-acetyltransferase"/>
</dbReference>
<organism evidence="2 3">
    <name type="scientific">Pedobacter yulinensis</name>
    <dbReference type="NCBI Taxonomy" id="2126353"/>
    <lineage>
        <taxon>Bacteria</taxon>
        <taxon>Pseudomonadati</taxon>
        <taxon>Bacteroidota</taxon>
        <taxon>Sphingobacteriia</taxon>
        <taxon>Sphingobacteriales</taxon>
        <taxon>Sphingobacteriaceae</taxon>
        <taxon>Pedobacter</taxon>
    </lineage>
</organism>
<comment type="caution">
    <text evidence="2">The sequence shown here is derived from an EMBL/GenBank/DDBJ whole genome shotgun (WGS) entry which is preliminary data.</text>
</comment>
<sequence>MTGPHNFQNDTGLPDRSNTGRLLLSRPIANDLDDFFAIFGDPKTNLFNPLGPIEDKTVAAARLTQLIEHWYEHGFGTWTVRAGKGGEVLGFGGLTLRSYGGEQKLNLGYRFHFNSWGKGYATELAIFSLQYARFVLRKPSVWAVVRPGNRSSIRVLEKAGMIWAGHHDDVPGEAPSLLYRSLFL</sequence>
<evidence type="ECO:0000313" key="2">
    <source>
        <dbReference type="EMBL" id="PST83593.1"/>
    </source>
</evidence>
<dbReference type="AlphaFoldDB" id="A0A2T3HMF8"/>
<evidence type="ECO:0000259" key="1">
    <source>
        <dbReference type="PROSITE" id="PS51186"/>
    </source>
</evidence>